<protein>
    <submittedName>
        <fullName evidence="1">Uncharacterized protein</fullName>
    </submittedName>
</protein>
<name>A0ACC1NCL5_9HYPO</name>
<reference evidence="1" key="1">
    <citation type="submission" date="2022-08" db="EMBL/GenBank/DDBJ databases">
        <title>Genome Sequence of Lecanicillium fungicola.</title>
        <authorList>
            <person name="Buettner E."/>
        </authorList>
    </citation>
    <scope>NUCLEOTIDE SEQUENCE</scope>
    <source>
        <strain evidence="1">Babe33</strain>
    </source>
</reference>
<proteinExistence type="predicted"/>
<dbReference type="Proteomes" id="UP001143910">
    <property type="component" value="Unassembled WGS sequence"/>
</dbReference>
<organism evidence="1 2">
    <name type="scientific">Zarea fungicola</name>
    <dbReference type="NCBI Taxonomy" id="93591"/>
    <lineage>
        <taxon>Eukaryota</taxon>
        <taxon>Fungi</taxon>
        <taxon>Dikarya</taxon>
        <taxon>Ascomycota</taxon>
        <taxon>Pezizomycotina</taxon>
        <taxon>Sordariomycetes</taxon>
        <taxon>Hypocreomycetidae</taxon>
        <taxon>Hypocreales</taxon>
        <taxon>Cordycipitaceae</taxon>
        <taxon>Zarea</taxon>
    </lineage>
</organism>
<sequence>MEISSHSSDDETQEPSTKRQRVGAAQESAPEAPKWSNPDPYTALPCPDDTTKKKRDVVKLIRKARMEEQQRLDAAPPQAEDFLSFDPTEDEDDTSEESESDSESEDDYEPPPPSIPAPPPPSAPASASSLPAPPPLPPQMKPSSDPLGSRKRTIDDEIKPPNYGQFKKAGARPAKGSIAGAWLPKKDENPCPWATVNHDDTTDMAFRLHKEIIDFYEYVRPREFEQRIRDNLVDNLKQAMKRDGRNFASAHVFPFGSFMSGLYLPTADMDIVVCSASFMRGGPPTYLGAKSWLYKFQKFLVAQRVADPEAIQVIAHARIPLVKFVDKFTGLRVDISFENLGGVNAIETFVKWKKLYPSMPILVTVLKHYLLMRGLNEPVNGGIGGFSVICLVVSMLQLLPQVQSRSLVPEHHLGEMLLEFFDLYGHQFNFEVNAISLTQPVGYVKKSNVRSFTYKSTDRLSIIDPNNPENDISGGSSNAATIFARFGDSYEALRARMDEVAQDSSCGGILDVIMKGDYSSFRMQRGFLKKVHEQFLGPCSD</sequence>
<comment type="caution">
    <text evidence="1">The sequence shown here is derived from an EMBL/GenBank/DDBJ whole genome shotgun (WGS) entry which is preliminary data.</text>
</comment>
<dbReference type="EMBL" id="JANJQO010000565">
    <property type="protein sequence ID" value="KAJ2976591.1"/>
    <property type="molecule type" value="Genomic_DNA"/>
</dbReference>
<gene>
    <name evidence="1" type="ORF">NQ176_g4863</name>
</gene>
<evidence type="ECO:0000313" key="1">
    <source>
        <dbReference type="EMBL" id="KAJ2976591.1"/>
    </source>
</evidence>
<accession>A0ACC1NCL5</accession>
<keyword evidence="2" id="KW-1185">Reference proteome</keyword>
<evidence type="ECO:0000313" key="2">
    <source>
        <dbReference type="Proteomes" id="UP001143910"/>
    </source>
</evidence>